<dbReference type="AlphaFoldDB" id="A8H1K5"/>
<proteinExistence type="predicted"/>
<dbReference type="Proteomes" id="UP000002608">
    <property type="component" value="Chromosome"/>
</dbReference>
<accession>A8H1K5</accession>
<name>A8H1K5_SHEPA</name>
<dbReference type="HOGENOM" id="CLU_2557373_0_0_6"/>
<dbReference type="KEGG" id="spl:Spea_1115"/>
<dbReference type="eggNOG" id="ENOG5034CBU">
    <property type="taxonomic scope" value="Bacteria"/>
</dbReference>
<evidence type="ECO:0000313" key="2">
    <source>
        <dbReference type="Proteomes" id="UP000002608"/>
    </source>
</evidence>
<dbReference type="EMBL" id="CP000851">
    <property type="protein sequence ID" value="ABV86442.1"/>
    <property type="molecule type" value="Genomic_DNA"/>
</dbReference>
<gene>
    <name evidence="1" type="ordered locus">Spea_1115</name>
</gene>
<protein>
    <submittedName>
        <fullName evidence="1">Uncharacterized protein</fullName>
    </submittedName>
</protein>
<keyword evidence="2" id="KW-1185">Reference proteome</keyword>
<sequence length="86" mass="9190">MLAVLIVSTSGHLFARGGGQGFGGYNAISKAELEASWNGQRGSQHTAIRGVKVQWYADVCGTANGHVTDVKLCINDKKKMTKDDSH</sequence>
<evidence type="ECO:0000313" key="1">
    <source>
        <dbReference type="EMBL" id="ABV86442.1"/>
    </source>
</evidence>
<organism evidence="1 2">
    <name type="scientific">Shewanella pealeana (strain ATCC 700345 / ANG-SQ1)</name>
    <dbReference type="NCBI Taxonomy" id="398579"/>
    <lineage>
        <taxon>Bacteria</taxon>
        <taxon>Pseudomonadati</taxon>
        <taxon>Pseudomonadota</taxon>
        <taxon>Gammaproteobacteria</taxon>
        <taxon>Alteromonadales</taxon>
        <taxon>Shewanellaceae</taxon>
        <taxon>Shewanella</taxon>
    </lineage>
</organism>
<reference evidence="1 2" key="1">
    <citation type="submission" date="2007-10" db="EMBL/GenBank/DDBJ databases">
        <title>Complete sequence of Shewanella pealeana ATCC 700345.</title>
        <authorList>
            <consortium name="US DOE Joint Genome Institute"/>
            <person name="Copeland A."/>
            <person name="Lucas S."/>
            <person name="Lapidus A."/>
            <person name="Barry K."/>
            <person name="Glavina del Rio T."/>
            <person name="Dalin E."/>
            <person name="Tice H."/>
            <person name="Pitluck S."/>
            <person name="Chertkov O."/>
            <person name="Brettin T."/>
            <person name="Bruce D."/>
            <person name="Detter J.C."/>
            <person name="Han C."/>
            <person name="Schmutz J."/>
            <person name="Larimer F."/>
            <person name="Land M."/>
            <person name="Hauser L."/>
            <person name="Kyrpides N."/>
            <person name="Kim E."/>
            <person name="Zhao J.-S.Z."/>
            <person name="Manno D."/>
            <person name="Hawari J."/>
            <person name="Richardson P."/>
        </authorList>
    </citation>
    <scope>NUCLEOTIDE SEQUENCE [LARGE SCALE GENOMIC DNA]</scope>
    <source>
        <strain evidence="2">ATCC 700345 / ANG-SQ1</strain>
    </source>
</reference>